<evidence type="ECO:0000256" key="5">
    <source>
        <dbReference type="ARBA" id="ARBA00023277"/>
    </source>
</evidence>
<comment type="pathway">
    <text evidence="1">Carbohydrate degradation; pentose phosphate pathway; D-ribulose 5-phosphate from D-glucose 6-phosphate (oxidative stage): step 1/3.</text>
</comment>
<evidence type="ECO:0000259" key="6">
    <source>
        <dbReference type="Pfam" id="PF00479"/>
    </source>
</evidence>
<gene>
    <name evidence="8" type="ORF">J0P97_02215</name>
</gene>
<sequence length="461" mass="49982">MSGESAASPSTLVIIGASGDLTARLLLPALAELLHTQPQRRINLVGVGRTAFSDAQWRRRVRGAFREADAEDAMSSLASTPYITADATTAAGLRQILREVPEGRLVLYFAVPPSAAAEACASLKPSELPEGTILALEKPFGDDEESARELNGILRALLPEDQIFRVDHFLGRSTVLNLLGLRFANRLFEPTWSAEHIERVSIRFDETLGLEGRAGYYDRAGAMIDMIQSHLLEVLAVFAMEPPATLGEQDVRSATAAVLRATHVWDDNPVRFSRRARYTAGTAGGQALPSYVDEPGVDPARDTETLAEITCEVRTSRWQGVPFTLRSGKALSAKLAEIEVVMRPVRHLPVGFTGSDPGTVVRFSLGPDRLALELSVNGGEDPFALHRATLDAELGLGAQRAYVEVLDAILDGDATLSVRGDTAEQCWRILQPIRDAWRRGDVPLEDYAAGTEGPADWPRGA</sequence>
<dbReference type="SUPFAM" id="SSF55347">
    <property type="entry name" value="Glyceraldehyde-3-phosphate dehydrogenase-like, C-terminal domain"/>
    <property type="match status" value="1"/>
</dbReference>
<dbReference type="PANTHER" id="PTHR23429:SF0">
    <property type="entry name" value="GLUCOSE-6-PHOSPHATE 1-DEHYDROGENASE"/>
    <property type="match status" value="1"/>
</dbReference>
<dbReference type="GO" id="GO:0004345">
    <property type="term" value="F:glucose-6-phosphate dehydrogenase activity"/>
    <property type="evidence" value="ECO:0007669"/>
    <property type="project" value="UniProtKB-EC"/>
</dbReference>
<keyword evidence="2" id="KW-0313">Glucose metabolism</keyword>
<protein>
    <submittedName>
        <fullName evidence="8">Glucose-6-phosphate dehydrogenase</fullName>
        <ecNumber evidence="8">1.1.1.49</ecNumber>
    </submittedName>
</protein>
<accession>A0ABS5XQU4</accession>
<dbReference type="EC" id="1.1.1.49" evidence="8"/>
<dbReference type="Pfam" id="PF00479">
    <property type="entry name" value="G6PD_N"/>
    <property type="match status" value="1"/>
</dbReference>
<dbReference type="Proteomes" id="UP000740605">
    <property type="component" value="Unassembled WGS sequence"/>
</dbReference>
<keyword evidence="5" id="KW-0119">Carbohydrate metabolism</keyword>
<dbReference type="PIRSF" id="PIRSF000110">
    <property type="entry name" value="G6PD"/>
    <property type="match status" value="1"/>
</dbReference>
<evidence type="ECO:0000313" key="9">
    <source>
        <dbReference type="Proteomes" id="UP000740605"/>
    </source>
</evidence>
<evidence type="ECO:0000256" key="3">
    <source>
        <dbReference type="ARBA" id="ARBA00022857"/>
    </source>
</evidence>
<feature type="domain" description="Glucose-6-phosphate dehydrogenase C-terminal" evidence="7">
    <location>
        <begin position="181"/>
        <end position="456"/>
    </location>
</feature>
<evidence type="ECO:0000313" key="8">
    <source>
        <dbReference type="EMBL" id="MBT8796889.1"/>
    </source>
</evidence>
<dbReference type="InterPro" id="IPR001282">
    <property type="entry name" value="G6P_DH"/>
</dbReference>
<dbReference type="PANTHER" id="PTHR23429">
    <property type="entry name" value="GLUCOSE-6-PHOSPHATE 1-DEHYDROGENASE G6PD"/>
    <property type="match status" value="1"/>
</dbReference>
<dbReference type="SUPFAM" id="SSF51735">
    <property type="entry name" value="NAD(P)-binding Rossmann-fold domains"/>
    <property type="match status" value="1"/>
</dbReference>
<organism evidence="8 9">
    <name type="scientific">Microbacterium flavum</name>
    <dbReference type="NCBI Taxonomy" id="415216"/>
    <lineage>
        <taxon>Bacteria</taxon>
        <taxon>Bacillati</taxon>
        <taxon>Actinomycetota</taxon>
        <taxon>Actinomycetes</taxon>
        <taxon>Micrococcales</taxon>
        <taxon>Microbacteriaceae</taxon>
        <taxon>Microbacterium</taxon>
    </lineage>
</organism>
<dbReference type="RefSeq" id="WP_215486152.1">
    <property type="nucleotide sequence ID" value="NZ_BAAAPJ010000001.1"/>
</dbReference>
<keyword evidence="9" id="KW-1185">Reference proteome</keyword>
<reference evidence="8 9" key="1">
    <citation type="submission" date="2021-03" db="EMBL/GenBank/DDBJ databases">
        <title>Microbacterium pauli sp. nov., isolated from microfiltered milk.</title>
        <authorList>
            <person name="Bellassi P."/>
            <person name="Fontana A."/>
            <person name="Callegari M.L."/>
            <person name="Lorenzo M."/>
            <person name="Cappa F."/>
        </authorList>
    </citation>
    <scope>NUCLEOTIDE SEQUENCE [LARGE SCALE GENOMIC DNA]</scope>
    <source>
        <strain evidence="8 9">DSM 18909</strain>
    </source>
</reference>
<proteinExistence type="predicted"/>
<comment type="caution">
    <text evidence="8">The sequence shown here is derived from an EMBL/GenBank/DDBJ whole genome shotgun (WGS) entry which is preliminary data.</text>
</comment>
<keyword evidence="3" id="KW-0521">NADP</keyword>
<dbReference type="InterPro" id="IPR022674">
    <property type="entry name" value="G6P_DH_NAD-bd"/>
</dbReference>
<keyword evidence="4 8" id="KW-0560">Oxidoreductase</keyword>
<feature type="domain" description="Glucose-6-phosphate dehydrogenase NAD-binding" evidence="6">
    <location>
        <begin position="13"/>
        <end position="177"/>
    </location>
</feature>
<dbReference type="InterPro" id="IPR036291">
    <property type="entry name" value="NAD(P)-bd_dom_sf"/>
</dbReference>
<evidence type="ECO:0000256" key="4">
    <source>
        <dbReference type="ARBA" id="ARBA00023002"/>
    </source>
</evidence>
<dbReference type="Gene3D" id="3.30.360.10">
    <property type="entry name" value="Dihydrodipicolinate Reductase, domain 2"/>
    <property type="match status" value="1"/>
</dbReference>
<dbReference type="NCBIfam" id="NF009492">
    <property type="entry name" value="PRK12853.1-3"/>
    <property type="match status" value="1"/>
</dbReference>
<evidence type="ECO:0000259" key="7">
    <source>
        <dbReference type="Pfam" id="PF02781"/>
    </source>
</evidence>
<dbReference type="PRINTS" id="PR00079">
    <property type="entry name" value="G6PDHDRGNASE"/>
</dbReference>
<evidence type="ECO:0000256" key="2">
    <source>
        <dbReference type="ARBA" id="ARBA00022526"/>
    </source>
</evidence>
<name>A0ABS5XQU4_9MICO</name>
<dbReference type="InterPro" id="IPR022675">
    <property type="entry name" value="G6P_DH_C"/>
</dbReference>
<evidence type="ECO:0000256" key="1">
    <source>
        <dbReference type="ARBA" id="ARBA00004937"/>
    </source>
</evidence>
<dbReference type="Gene3D" id="3.40.50.720">
    <property type="entry name" value="NAD(P)-binding Rossmann-like Domain"/>
    <property type="match status" value="1"/>
</dbReference>
<dbReference type="Pfam" id="PF02781">
    <property type="entry name" value="G6PD_C"/>
    <property type="match status" value="1"/>
</dbReference>
<dbReference type="EMBL" id="JAFLHG010000002">
    <property type="protein sequence ID" value="MBT8796889.1"/>
    <property type="molecule type" value="Genomic_DNA"/>
</dbReference>